<proteinExistence type="predicted"/>
<name>A0A975U339_9PROT</name>
<reference evidence="2" key="1">
    <citation type="submission" date="2021-06" db="EMBL/GenBank/DDBJ databases">
        <title>Elioraea tepida, sp. nov., a moderately thermophilic aerobic anoxygenic phototrophic bacterium isolated from an alkaline siliceous hot spring mat community in Yellowstone National Park, WY, USA.</title>
        <authorList>
            <person name="Saini M.K."/>
            <person name="Yoshida S."/>
            <person name="Sebastian A."/>
            <person name="Hirose S."/>
            <person name="Hara E."/>
            <person name="Tamaki H."/>
            <person name="Soulier N.T."/>
            <person name="Albert I."/>
            <person name="Hanada S."/>
            <person name="Bryant D.A."/>
            <person name="Tank M."/>
        </authorList>
    </citation>
    <scope>NUCLEOTIDE SEQUENCE</scope>
    <source>
        <strain evidence="2">MS-P2</strain>
    </source>
</reference>
<dbReference type="AlphaFoldDB" id="A0A975U339"/>
<dbReference type="RefSeq" id="WP_218286528.1">
    <property type="nucleotide sequence ID" value="NZ_CP076448.1"/>
</dbReference>
<dbReference type="Proteomes" id="UP000694001">
    <property type="component" value="Chromosome"/>
</dbReference>
<feature type="signal peptide" evidence="1">
    <location>
        <begin position="1"/>
        <end position="23"/>
    </location>
</feature>
<evidence type="ECO:0000256" key="1">
    <source>
        <dbReference type="SAM" id="SignalP"/>
    </source>
</evidence>
<accession>A0A975U339</accession>
<evidence type="ECO:0000313" key="3">
    <source>
        <dbReference type="Proteomes" id="UP000694001"/>
    </source>
</evidence>
<dbReference type="EMBL" id="CP076448">
    <property type="protein sequence ID" value="QXM25472.1"/>
    <property type="molecule type" value="Genomic_DNA"/>
</dbReference>
<keyword evidence="1" id="KW-0732">Signal</keyword>
<dbReference type="InterPro" id="IPR010607">
    <property type="entry name" value="DUF1194"/>
</dbReference>
<dbReference type="KEGG" id="elio:KO353_04390"/>
<protein>
    <submittedName>
        <fullName evidence="2">DUF1194 domain-containing protein</fullName>
    </submittedName>
</protein>
<feature type="chain" id="PRO_5038113912" evidence="1">
    <location>
        <begin position="24"/>
        <end position="228"/>
    </location>
</feature>
<dbReference type="Pfam" id="PF06707">
    <property type="entry name" value="DUF1194"/>
    <property type="match status" value="1"/>
</dbReference>
<sequence length="228" mass="23174">MPITRRAALASALLPTALPVATAEPVDLALALAVDVSASVDFAEFGLMMGGYAAAFRDAELIARATSGPRGAVAVAVLLWAGPGEHDLAVTWSRVGGAEEAEAVAAAIDATPRILPPGATALGEALMASAALLARCPFPAARRVIDVSGDGPANAGVPARAGRAAAEALGITVNALAVVHEEPELEAYYAEEVITGPGAFVLRAETYEDFAEAIRRKLLREIGAALVA</sequence>
<keyword evidence="3" id="KW-1185">Reference proteome</keyword>
<evidence type="ECO:0000313" key="2">
    <source>
        <dbReference type="EMBL" id="QXM25472.1"/>
    </source>
</evidence>
<organism evidence="2 3">
    <name type="scientific">Elioraea tepida</name>
    <dbReference type="NCBI Taxonomy" id="2843330"/>
    <lineage>
        <taxon>Bacteria</taxon>
        <taxon>Pseudomonadati</taxon>
        <taxon>Pseudomonadota</taxon>
        <taxon>Alphaproteobacteria</taxon>
        <taxon>Acetobacterales</taxon>
        <taxon>Elioraeaceae</taxon>
        <taxon>Elioraea</taxon>
    </lineage>
</organism>
<gene>
    <name evidence="2" type="ORF">KO353_04390</name>
</gene>